<evidence type="ECO:0000313" key="2">
    <source>
        <dbReference type="Proteomes" id="UP000605201"/>
    </source>
</evidence>
<gene>
    <name evidence="1" type="ORF">H8D96_02610</name>
</gene>
<protein>
    <recommendedName>
        <fullName evidence="3">Porphobilinogen deaminase C-terminal domain-containing protein</fullName>
    </recommendedName>
</protein>
<dbReference type="SUPFAM" id="SSF54782">
    <property type="entry name" value="Porphobilinogen deaminase (hydroxymethylbilane synthase), C-terminal domain"/>
    <property type="match status" value="1"/>
</dbReference>
<dbReference type="Proteomes" id="UP000605201">
    <property type="component" value="Unassembled WGS sequence"/>
</dbReference>
<organism evidence="1 2">
    <name type="scientific">Candidatus Desulfatibia vada</name>
    <dbReference type="NCBI Taxonomy" id="2841696"/>
    <lineage>
        <taxon>Bacteria</taxon>
        <taxon>Pseudomonadati</taxon>
        <taxon>Thermodesulfobacteriota</taxon>
        <taxon>Desulfobacteria</taxon>
        <taxon>Desulfobacterales</taxon>
        <taxon>Desulfobacterales incertae sedis</taxon>
        <taxon>Candidatus Desulfatibia</taxon>
    </lineage>
</organism>
<proteinExistence type="predicted"/>
<evidence type="ECO:0000313" key="1">
    <source>
        <dbReference type="EMBL" id="MBC8430789.1"/>
    </source>
</evidence>
<dbReference type="EMBL" id="JACNIG010000083">
    <property type="protein sequence ID" value="MBC8430789.1"/>
    <property type="molecule type" value="Genomic_DNA"/>
</dbReference>
<dbReference type="GO" id="GO:0033014">
    <property type="term" value="P:tetrapyrrole biosynthetic process"/>
    <property type="evidence" value="ECO:0007669"/>
    <property type="project" value="InterPro"/>
</dbReference>
<comment type="caution">
    <text evidence="1">The sequence shown here is derived from an EMBL/GenBank/DDBJ whole genome shotgun (WGS) entry which is preliminary data.</text>
</comment>
<sequence length="76" mass="8331">MKETAACPEVRPDGLYLSGIIGSVDGRVQFKKKIKGSKNEPGEIGEKLANDLLQTGAREILDEIYKTVRSTNPVKK</sequence>
<reference evidence="1 2" key="1">
    <citation type="submission" date="2020-08" db="EMBL/GenBank/DDBJ databases">
        <title>Bridging the membrane lipid divide: bacteria of the FCB group superphylum have the potential to synthesize archaeal ether lipids.</title>
        <authorList>
            <person name="Villanueva L."/>
            <person name="Von Meijenfeldt F.A.B."/>
            <person name="Westbye A.B."/>
            <person name="Yadav S."/>
            <person name="Hopmans E.C."/>
            <person name="Dutilh B.E."/>
            <person name="Sinninghe Damste J.S."/>
        </authorList>
    </citation>
    <scope>NUCLEOTIDE SEQUENCE [LARGE SCALE GENOMIC DNA]</scope>
    <source>
        <strain evidence="1">NIOZ-UU17</strain>
    </source>
</reference>
<evidence type="ECO:0008006" key="3">
    <source>
        <dbReference type="Google" id="ProtNLM"/>
    </source>
</evidence>
<dbReference type="Gene3D" id="3.30.160.40">
    <property type="entry name" value="Porphobilinogen deaminase, C-terminal domain"/>
    <property type="match status" value="1"/>
</dbReference>
<accession>A0A8J6TJC9</accession>
<name>A0A8J6TJC9_9BACT</name>
<dbReference type="InterPro" id="IPR036803">
    <property type="entry name" value="Porphobilinogen_deaminase_C_sf"/>
</dbReference>
<dbReference type="AlphaFoldDB" id="A0A8J6TJC9"/>
<dbReference type="GO" id="GO:0004418">
    <property type="term" value="F:hydroxymethylbilane synthase activity"/>
    <property type="evidence" value="ECO:0007669"/>
    <property type="project" value="InterPro"/>
</dbReference>